<organism evidence="2 3">
    <name type="scientific">Westerdykella ornata</name>
    <dbReference type="NCBI Taxonomy" id="318751"/>
    <lineage>
        <taxon>Eukaryota</taxon>
        <taxon>Fungi</taxon>
        <taxon>Dikarya</taxon>
        <taxon>Ascomycota</taxon>
        <taxon>Pezizomycotina</taxon>
        <taxon>Dothideomycetes</taxon>
        <taxon>Pleosporomycetidae</taxon>
        <taxon>Pleosporales</taxon>
        <taxon>Sporormiaceae</taxon>
        <taxon>Westerdykella</taxon>
    </lineage>
</organism>
<dbReference type="Pfam" id="PF07859">
    <property type="entry name" value="Abhydrolase_3"/>
    <property type="match status" value="1"/>
</dbReference>
<dbReference type="InterPro" id="IPR050466">
    <property type="entry name" value="Carboxylest/Gibb_receptor"/>
</dbReference>
<dbReference type="SUPFAM" id="SSF53474">
    <property type="entry name" value="alpha/beta-Hydrolases"/>
    <property type="match status" value="1"/>
</dbReference>
<dbReference type="InterPro" id="IPR029058">
    <property type="entry name" value="AB_hydrolase_fold"/>
</dbReference>
<keyword evidence="2" id="KW-0378">Hydrolase</keyword>
<proteinExistence type="predicted"/>
<dbReference type="GO" id="GO:0016787">
    <property type="term" value="F:hydrolase activity"/>
    <property type="evidence" value="ECO:0007669"/>
    <property type="project" value="UniProtKB-KW"/>
</dbReference>
<keyword evidence="3" id="KW-1185">Reference proteome</keyword>
<dbReference type="Proteomes" id="UP000800097">
    <property type="component" value="Unassembled WGS sequence"/>
</dbReference>
<dbReference type="EMBL" id="ML986493">
    <property type="protein sequence ID" value="KAF2276502.1"/>
    <property type="molecule type" value="Genomic_DNA"/>
</dbReference>
<evidence type="ECO:0000313" key="2">
    <source>
        <dbReference type="EMBL" id="KAF2276502.1"/>
    </source>
</evidence>
<reference evidence="2" key="1">
    <citation type="journal article" date="2020" name="Stud. Mycol.">
        <title>101 Dothideomycetes genomes: a test case for predicting lifestyles and emergence of pathogens.</title>
        <authorList>
            <person name="Haridas S."/>
            <person name="Albert R."/>
            <person name="Binder M."/>
            <person name="Bloem J."/>
            <person name="Labutti K."/>
            <person name="Salamov A."/>
            <person name="Andreopoulos B."/>
            <person name="Baker S."/>
            <person name="Barry K."/>
            <person name="Bills G."/>
            <person name="Bluhm B."/>
            <person name="Cannon C."/>
            <person name="Castanera R."/>
            <person name="Culley D."/>
            <person name="Daum C."/>
            <person name="Ezra D."/>
            <person name="Gonzalez J."/>
            <person name="Henrissat B."/>
            <person name="Kuo A."/>
            <person name="Liang C."/>
            <person name="Lipzen A."/>
            <person name="Lutzoni F."/>
            <person name="Magnuson J."/>
            <person name="Mondo S."/>
            <person name="Nolan M."/>
            <person name="Ohm R."/>
            <person name="Pangilinan J."/>
            <person name="Park H.-J."/>
            <person name="Ramirez L."/>
            <person name="Alfaro M."/>
            <person name="Sun H."/>
            <person name="Tritt A."/>
            <person name="Yoshinaga Y."/>
            <person name="Zwiers L.-H."/>
            <person name="Turgeon B."/>
            <person name="Goodwin S."/>
            <person name="Spatafora J."/>
            <person name="Crous P."/>
            <person name="Grigoriev I."/>
        </authorList>
    </citation>
    <scope>NUCLEOTIDE SEQUENCE</scope>
    <source>
        <strain evidence="2">CBS 379.55</strain>
    </source>
</reference>
<evidence type="ECO:0000259" key="1">
    <source>
        <dbReference type="Pfam" id="PF07859"/>
    </source>
</evidence>
<feature type="domain" description="Alpha/beta hydrolase fold-3" evidence="1">
    <location>
        <begin position="66"/>
        <end position="219"/>
    </location>
</feature>
<dbReference type="GeneID" id="54555873"/>
<protein>
    <submittedName>
        <fullName evidence="2">Alpha/beta-hydrolase</fullName>
    </submittedName>
</protein>
<dbReference type="RefSeq" id="XP_033654041.1">
    <property type="nucleotide sequence ID" value="XM_033802698.1"/>
</dbReference>
<name>A0A6A6JJ68_WESOR</name>
<dbReference type="PANTHER" id="PTHR23024">
    <property type="entry name" value="ARYLACETAMIDE DEACETYLASE"/>
    <property type="match status" value="1"/>
</dbReference>
<accession>A0A6A6JJ68</accession>
<gene>
    <name evidence="2" type="ORF">EI97DRAFT_501254</name>
</gene>
<dbReference type="Gene3D" id="3.40.50.1820">
    <property type="entry name" value="alpha/beta hydrolase"/>
    <property type="match status" value="1"/>
</dbReference>
<sequence>MNRELRCELPILGDENKRKALFDEFGTVCIRIQNSATKSRLEVDILVPNTVICGETPLSEQTPVHVRFHGGGFFTGAPLYKPWWGYHVRDLFLDAGAVTLSPRYRKMPDVHGKEILEDVDTFWAWYQGDEFSKDLSNAFIDLGAQKFNCMVQINKSQLLISGESAGGFLAAYSWLPQPSLQINALYMQYPMLCQYTRNAGNPYRGRAISKEDVQKLAKKHLRDIEKLEKAGQLQSRTASDPPEGMDMAYVFSSAKKTVNGKRISPWEYWFRELDILQRLDRIAANDTRYPRPSYCPDTFISHGDQDTNCPLKDTSKPYQEKVLRMFPNAKVHIEVRADAAHAFDYDIDIKDKGTEWLLALYENIKEAWLKPAGE</sequence>
<dbReference type="AlphaFoldDB" id="A0A6A6JJ68"/>
<dbReference type="PANTHER" id="PTHR23024:SF24">
    <property type="entry name" value="ALPHA_BETA HYDROLASE FOLD-3 DOMAIN-CONTAINING PROTEIN"/>
    <property type="match status" value="1"/>
</dbReference>
<dbReference type="InterPro" id="IPR013094">
    <property type="entry name" value="AB_hydrolase_3"/>
</dbReference>
<dbReference type="OrthoDB" id="19653at2759"/>
<evidence type="ECO:0000313" key="3">
    <source>
        <dbReference type="Proteomes" id="UP000800097"/>
    </source>
</evidence>